<dbReference type="RefSeq" id="WP_318347196.1">
    <property type="nucleotide sequence ID" value="NZ_AP018694.1"/>
</dbReference>
<evidence type="ECO:0000256" key="6">
    <source>
        <dbReference type="ARBA" id="ARBA00023136"/>
    </source>
</evidence>
<dbReference type="Proteomes" id="UP001193389">
    <property type="component" value="Chromosome"/>
</dbReference>
<evidence type="ECO:0000256" key="7">
    <source>
        <dbReference type="ARBA" id="ARBA00023186"/>
    </source>
</evidence>
<evidence type="ECO:0000256" key="1">
    <source>
        <dbReference type="ARBA" id="ARBA00004382"/>
    </source>
</evidence>
<dbReference type="InterPro" id="IPR027304">
    <property type="entry name" value="Trigger_fact/SurA_dom_sf"/>
</dbReference>
<dbReference type="Pfam" id="PF13623">
    <property type="entry name" value="SurA_N_2"/>
    <property type="match status" value="1"/>
</dbReference>
<feature type="transmembrane region" description="Helical" evidence="12">
    <location>
        <begin position="12"/>
        <end position="32"/>
    </location>
</feature>
<dbReference type="Gene3D" id="3.10.50.40">
    <property type="match status" value="2"/>
</dbReference>
<comment type="similarity">
    <text evidence="8">Belongs to the PpiD chaperone family.</text>
</comment>
<feature type="domain" description="PpiC" evidence="13">
    <location>
        <begin position="572"/>
        <end position="656"/>
    </location>
</feature>
<keyword evidence="11" id="KW-0697">Rotamase</keyword>
<keyword evidence="3" id="KW-0997">Cell inner membrane</keyword>
<evidence type="ECO:0000256" key="2">
    <source>
        <dbReference type="ARBA" id="ARBA00022475"/>
    </source>
</evidence>
<evidence type="ECO:0000256" key="11">
    <source>
        <dbReference type="PROSITE-ProRule" id="PRU00278"/>
    </source>
</evidence>
<comment type="subcellular location">
    <subcellularLocation>
        <location evidence="1">Cell inner membrane</location>
        <topology evidence="1">Single-pass type II membrane protein</topology>
        <orientation evidence="1">Periplasmic side</orientation>
    </subcellularLocation>
</comment>
<dbReference type="InterPro" id="IPR046357">
    <property type="entry name" value="PPIase_dom_sf"/>
</dbReference>
<gene>
    <name evidence="14" type="ORF">AQPE_3072</name>
</gene>
<evidence type="ECO:0000313" key="14">
    <source>
        <dbReference type="EMBL" id="BBE18902.1"/>
    </source>
</evidence>
<keyword evidence="4 12" id="KW-0812">Transmembrane</keyword>
<dbReference type="InterPro" id="IPR023058">
    <property type="entry name" value="PPIase_PpiC_CS"/>
</dbReference>
<keyword evidence="6 12" id="KW-0472">Membrane</keyword>
<dbReference type="GO" id="GO:0005886">
    <property type="term" value="C:plasma membrane"/>
    <property type="evidence" value="ECO:0007669"/>
    <property type="project" value="UniProtKB-SubCell"/>
</dbReference>
<dbReference type="InterPro" id="IPR052029">
    <property type="entry name" value="PpiD_chaperone"/>
</dbReference>
<dbReference type="EMBL" id="AP018694">
    <property type="protein sequence ID" value="BBE18902.1"/>
    <property type="molecule type" value="Genomic_DNA"/>
</dbReference>
<dbReference type="GO" id="GO:0003755">
    <property type="term" value="F:peptidyl-prolyl cis-trans isomerase activity"/>
    <property type="evidence" value="ECO:0007669"/>
    <property type="project" value="UniProtKB-KW"/>
</dbReference>
<dbReference type="Pfam" id="PF13145">
    <property type="entry name" value="Rotamase_2"/>
    <property type="match status" value="1"/>
</dbReference>
<keyword evidence="7" id="KW-0143">Chaperone</keyword>
<dbReference type="AlphaFoldDB" id="A0A5K7SBF9"/>
<keyword evidence="11" id="KW-0413">Isomerase</keyword>
<evidence type="ECO:0000256" key="9">
    <source>
        <dbReference type="ARBA" id="ARBA00040743"/>
    </source>
</evidence>
<evidence type="ECO:0000313" key="15">
    <source>
        <dbReference type="Proteomes" id="UP001193389"/>
    </source>
</evidence>
<evidence type="ECO:0000256" key="4">
    <source>
        <dbReference type="ARBA" id="ARBA00022692"/>
    </source>
</evidence>
<reference evidence="14" key="1">
    <citation type="journal article" date="2020" name="Int. J. Syst. Evol. Microbiol.">
        <title>Aquipluma nitroreducens gen. nov. sp. nov., a novel facultatively anaerobic bacterium isolated from a freshwater lake.</title>
        <authorList>
            <person name="Watanabe M."/>
            <person name="Kojima H."/>
            <person name="Fukui M."/>
        </authorList>
    </citation>
    <scope>NUCLEOTIDE SEQUENCE</scope>
    <source>
        <strain evidence="14">MeG22</strain>
    </source>
</reference>
<dbReference type="PANTHER" id="PTHR47529">
    <property type="entry name" value="PEPTIDYL-PROLYL CIS-TRANS ISOMERASE D"/>
    <property type="match status" value="1"/>
</dbReference>
<keyword evidence="15" id="KW-1185">Reference proteome</keyword>
<organism evidence="14 15">
    <name type="scientific">Aquipluma nitroreducens</name>
    <dbReference type="NCBI Taxonomy" id="2010828"/>
    <lineage>
        <taxon>Bacteria</taxon>
        <taxon>Pseudomonadati</taxon>
        <taxon>Bacteroidota</taxon>
        <taxon>Bacteroidia</taxon>
        <taxon>Marinilabiliales</taxon>
        <taxon>Prolixibacteraceae</taxon>
        <taxon>Aquipluma</taxon>
    </lineage>
</organism>
<protein>
    <recommendedName>
        <fullName evidence="9">Periplasmic chaperone PpiD</fullName>
    </recommendedName>
    <alternativeName>
        <fullName evidence="10">Periplasmic folding chaperone</fullName>
    </alternativeName>
</protein>
<evidence type="ECO:0000256" key="10">
    <source>
        <dbReference type="ARBA" id="ARBA00042775"/>
    </source>
</evidence>
<dbReference type="KEGG" id="anf:AQPE_3072"/>
<dbReference type="SUPFAM" id="SSF109998">
    <property type="entry name" value="Triger factor/SurA peptide-binding domain-like"/>
    <property type="match status" value="1"/>
</dbReference>
<dbReference type="PANTHER" id="PTHR47529:SF1">
    <property type="entry name" value="PERIPLASMIC CHAPERONE PPID"/>
    <property type="match status" value="1"/>
</dbReference>
<sequence>MATLQNIRNRGGMMIAIVIGLALGAFILGDMLNSGSKLMRPSQMKIAEIDGESIQYPDFQKKVEELSEVYKMNTQQTQIDENTWEQIREQVWQGYLQENIIGKATEKLGITVSAEELFDLVQGNNPHPIIQQLFRNQKTGQVDKSAIIQFLKSLETNATAEQKSYWLYIENQIRQDKLRTKYSTLVSKGLYVTTDEAKKSLIEKNKNANFQYVALNYSTVSDGDVKVSDDELKAYYNKHKDEYRQDKTRKIEYVTFEVLPSEADKAATQKWLNDSKAEFSTVTDNAQYINVNSDTRFDPTFSKKEELSPAIAAWAFSAQPGDFYGPYFENGEYKLAKIDQFKMLPDSVQASHILINPQTVGSVEKAQALVDSLKRNIELGGSFAEAAMKYSEDTGSKIKGGDLGWFKRKQMVPEFEEAAFSGEVNKLYIATTRYGFHLIKPTKKGKETNQVRVAILTKKVEPSTETYQKIYSETSKFASENQTVEAFNKAVIDQKLDKKIATLKENDREVTGLESSRQLVRAAFTAEPGKMCVNNEGSTIFEFGNKFVVAAMTGATEEGLSTFEEAKIRVDLAVRKEKKAQLLADKLKSAGSDLASVASKLSTDVKEATGVNFTSFSIPTLGFEPAVVGTVCSLPEGKVSAPIEGNNGVYLTKVTSFTTGTDTDLKGEKNRIAQTLGYRAGSQVFESLKKVTEIVDKRSKFY</sequence>
<evidence type="ECO:0000256" key="12">
    <source>
        <dbReference type="SAM" id="Phobius"/>
    </source>
</evidence>
<evidence type="ECO:0000256" key="5">
    <source>
        <dbReference type="ARBA" id="ARBA00022989"/>
    </source>
</evidence>
<dbReference type="SUPFAM" id="SSF54534">
    <property type="entry name" value="FKBP-like"/>
    <property type="match status" value="2"/>
</dbReference>
<keyword evidence="5 12" id="KW-1133">Transmembrane helix</keyword>
<proteinExistence type="inferred from homology"/>
<accession>A0A5K7SBF9</accession>
<name>A0A5K7SBF9_9BACT</name>
<dbReference type="InterPro" id="IPR000297">
    <property type="entry name" value="PPIase_PpiC"/>
</dbReference>
<dbReference type="Pfam" id="PF13616">
    <property type="entry name" value="Rotamase_3"/>
    <property type="match status" value="1"/>
</dbReference>
<evidence type="ECO:0000256" key="8">
    <source>
        <dbReference type="ARBA" id="ARBA00038408"/>
    </source>
</evidence>
<keyword evidence="2" id="KW-1003">Cell membrane</keyword>
<dbReference type="PROSITE" id="PS50198">
    <property type="entry name" value="PPIC_PPIASE_2"/>
    <property type="match status" value="2"/>
</dbReference>
<dbReference type="PROSITE" id="PS01096">
    <property type="entry name" value="PPIC_PPIASE_1"/>
    <property type="match status" value="1"/>
</dbReference>
<evidence type="ECO:0000259" key="13">
    <source>
        <dbReference type="PROSITE" id="PS50198"/>
    </source>
</evidence>
<feature type="domain" description="PpiC" evidence="13">
    <location>
        <begin position="345"/>
        <end position="443"/>
    </location>
</feature>
<evidence type="ECO:0000256" key="3">
    <source>
        <dbReference type="ARBA" id="ARBA00022519"/>
    </source>
</evidence>